<proteinExistence type="predicted"/>
<reference evidence="2" key="1">
    <citation type="submission" date="2022-01" db="EMBL/GenBank/DDBJ databases">
        <authorList>
            <person name="King R."/>
        </authorList>
    </citation>
    <scope>NUCLEOTIDE SEQUENCE</scope>
</reference>
<feature type="compositionally biased region" description="Basic and acidic residues" evidence="1">
    <location>
        <begin position="425"/>
        <end position="436"/>
    </location>
</feature>
<feature type="region of interest" description="Disordered" evidence="1">
    <location>
        <begin position="400"/>
        <end position="436"/>
    </location>
</feature>
<dbReference type="PANTHER" id="PTHR12069">
    <property type="entry name" value="DNA-DIRECTED RNA POLYMERASES III 80 KDA POLYPEPTIDE RNA POLYMERASE III SUBUNIT 5"/>
    <property type="match status" value="1"/>
</dbReference>
<dbReference type="InterPro" id="IPR006886">
    <property type="entry name" value="RNA_pol_III_Rpc5"/>
</dbReference>
<evidence type="ECO:0000313" key="3">
    <source>
        <dbReference type="Proteomes" id="UP001152798"/>
    </source>
</evidence>
<dbReference type="EMBL" id="OV725077">
    <property type="protein sequence ID" value="CAH1388947.1"/>
    <property type="molecule type" value="Genomic_DNA"/>
</dbReference>
<dbReference type="GO" id="GO:0042797">
    <property type="term" value="P:tRNA transcription by RNA polymerase III"/>
    <property type="evidence" value="ECO:0007669"/>
    <property type="project" value="TreeGrafter"/>
</dbReference>
<dbReference type="GO" id="GO:0005666">
    <property type="term" value="C:RNA polymerase III complex"/>
    <property type="evidence" value="ECO:0007669"/>
    <property type="project" value="TreeGrafter"/>
</dbReference>
<dbReference type="OrthoDB" id="340681at2759"/>
<evidence type="ECO:0000313" key="2">
    <source>
        <dbReference type="EMBL" id="CAH1388947.1"/>
    </source>
</evidence>
<dbReference type="PANTHER" id="PTHR12069:SF0">
    <property type="entry name" value="DNA-DIRECTED RNA POLYMERASE III SUBUNIT RPC5"/>
    <property type="match status" value="1"/>
</dbReference>
<dbReference type="Pfam" id="PF04801">
    <property type="entry name" value="RPC5"/>
    <property type="match status" value="1"/>
</dbReference>
<sequence>MINDDDDPVISEIPVYLSRDLEDKLFIFQYPALPITSPSSKLNVFKSQIKPENQEVILELGLDSKSHNYDRSHGEQIALNADKDKQATVKSFASKCMDHLRLESKKAEIDLESYAVGTMVHGSLILTPLKGAVSLVPSLSHFGSKTDESQAVVPEEEAKMVRVQFSKVETEKSKKARQQSYSYYCQKSAEEPWYHTEYHGPSSSLTQVERQRLAKALMEGRTPLSSVDYLDSIAKQDIALNNNVASGHLSLTQRVTELLTRVKGIKTSVAAEVIGVTEAEILPCLQTSGVLVQGVWVLRSDLRYVGAHHAVPQEMLIRARDYVLLQYFEGRAIERVKLGEIIRLPPEVILEIVSEVGKLNQHKAWIFCQPQDVRFMTRYPEIVEQQALLWEARANQVTEGLTGRRRRRDSGRKGRGNSLSEDDSDTTKRGRKKSECDIKPDIATLVGLKS</sequence>
<name>A0A9P0E5X7_NEZVI</name>
<dbReference type="AlphaFoldDB" id="A0A9P0E5X7"/>
<protein>
    <submittedName>
        <fullName evidence="2">Uncharacterized protein</fullName>
    </submittedName>
</protein>
<organism evidence="2 3">
    <name type="scientific">Nezara viridula</name>
    <name type="common">Southern green stink bug</name>
    <name type="synonym">Cimex viridulus</name>
    <dbReference type="NCBI Taxonomy" id="85310"/>
    <lineage>
        <taxon>Eukaryota</taxon>
        <taxon>Metazoa</taxon>
        <taxon>Ecdysozoa</taxon>
        <taxon>Arthropoda</taxon>
        <taxon>Hexapoda</taxon>
        <taxon>Insecta</taxon>
        <taxon>Pterygota</taxon>
        <taxon>Neoptera</taxon>
        <taxon>Paraneoptera</taxon>
        <taxon>Hemiptera</taxon>
        <taxon>Heteroptera</taxon>
        <taxon>Panheteroptera</taxon>
        <taxon>Pentatomomorpha</taxon>
        <taxon>Pentatomoidea</taxon>
        <taxon>Pentatomidae</taxon>
        <taxon>Pentatominae</taxon>
        <taxon>Nezara</taxon>
    </lineage>
</organism>
<accession>A0A9P0E5X7</accession>
<feature type="compositionally biased region" description="Basic residues" evidence="1">
    <location>
        <begin position="403"/>
        <end position="415"/>
    </location>
</feature>
<keyword evidence="3" id="KW-1185">Reference proteome</keyword>
<gene>
    <name evidence="2" type="ORF">NEZAVI_LOCUS444</name>
</gene>
<evidence type="ECO:0000256" key="1">
    <source>
        <dbReference type="SAM" id="MobiDB-lite"/>
    </source>
</evidence>
<dbReference type="Proteomes" id="UP001152798">
    <property type="component" value="Chromosome 1"/>
</dbReference>